<sequence>MTAAPDSRDASVAEDAEIRDEDGRLVQAFVDNVAAAIGANDAERVCEIVGDLHESDVGDLIEALEPDDRPKLVELLGKDFDFAALTELDETVRVKLLEELPPETVAEGVRELESDDAVYILEDLDEAERARILERIPAQERVALTRSLDYPEDSAGRRMQTEFVAAPEFWTVGQTIDHVADAENLPDTFYEIFVVDPTYKLVGSVPLDRLLRARRSKHLSEILEDDPRTIKATEDQEDAARTFERYNLVSAAVVDDAGRLVGVLTVDDIVDVIEEEADEDLRALGGVTGDEEISDPVLYTARSRIPWLLINLVTAILSASVIGLFENTIEHMVALAVLMPIVASMGGNAGTQAMTVAVRALATREIGGHNARRLIRRETLVGLANGVVLAALVAIAAGFWFQNHQLGVIIGCAMVTNLVCAGLFGILIPLGLEKLKADPAVASGVFLTTVTDTVGFFSFLGLATWWFGVGR</sequence>
<dbReference type="Pfam" id="PF01769">
    <property type="entry name" value="MgtE"/>
    <property type="match status" value="1"/>
</dbReference>
<keyword evidence="9" id="KW-1003">Cell membrane</keyword>
<dbReference type="InterPro" id="IPR036739">
    <property type="entry name" value="SLC41_membr_dom_sf"/>
</dbReference>
<dbReference type="Gene3D" id="1.25.60.10">
    <property type="entry name" value="MgtE N-terminal domain-like"/>
    <property type="match status" value="1"/>
</dbReference>
<dbReference type="InterPro" id="IPR006669">
    <property type="entry name" value="MgtE_transporter"/>
</dbReference>
<comment type="subcellular location">
    <subcellularLocation>
        <location evidence="9">Cell membrane</location>
        <topology evidence="9">Multi-pass membrane protein</topology>
    </subcellularLocation>
    <subcellularLocation>
        <location evidence="1">Membrane</location>
        <topology evidence="1">Multi-pass membrane protein</topology>
    </subcellularLocation>
</comment>
<dbReference type="InterPro" id="IPR006668">
    <property type="entry name" value="Mg_transptr_MgtE_intracell_dom"/>
</dbReference>
<gene>
    <name evidence="11" type="primary">mgtE</name>
    <name evidence="11" type="ORF">DI565_19080</name>
</gene>
<dbReference type="SMART" id="SM00116">
    <property type="entry name" value="CBS"/>
    <property type="match status" value="1"/>
</dbReference>
<feature type="transmembrane region" description="Helical" evidence="9">
    <location>
        <begin position="444"/>
        <end position="467"/>
    </location>
</feature>
<dbReference type="GO" id="GO:0046872">
    <property type="term" value="F:metal ion binding"/>
    <property type="evidence" value="ECO:0007669"/>
    <property type="project" value="UniProtKB-KW"/>
</dbReference>
<dbReference type="GO" id="GO:0005886">
    <property type="term" value="C:plasma membrane"/>
    <property type="evidence" value="ECO:0007669"/>
    <property type="project" value="UniProtKB-SubCell"/>
</dbReference>
<dbReference type="PANTHER" id="PTHR43773:SF1">
    <property type="entry name" value="MAGNESIUM TRANSPORTER MGTE"/>
    <property type="match status" value="1"/>
</dbReference>
<dbReference type="InterPro" id="IPR038076">
    <property type="entry name" value="MgtE_N_sf"/>
</dbReference>
<dbReference type="PROSITE" id="PS51371">
    <property type="entry name" value="CBS"/>
    <property type="match status" value="1"/>
</dbReference>
<evidence type="ECO:0000313" key="11">
    <source>
        <dbReference type="EMBL" id="PZQ10892.1"/>
    </source>
</evidence>
<dbReference type="NCBIfam" id="TIGR00400">
    <property type="entry name" value="mgtE"/>
    <property type="match status" value="1"/>
</dbReference>
<dbReference type="SUPFAM" id="SSF161093">
    <property type="entry name" value="MgtE membrane domain-like"/>
    <property type="match status" value="1"/>
</dbReference>
<accession>A0A2W5K0K6</accession>
<keyword evidence="6 9" id="KW-1133">Transmembrane helix</keyword>
<reference evidence="11 12" key="1">
    <citation type="submission" date="2017-08" db="EMBL/GenBank/DDBJ databases">
        <title>Infants hospitalized years apart are colonized by the same room-sourced microbial strains.</title>
        <authorList>
            <person name="Brooks B."/>
            <person name="Olm M.R."/>
            <person name="Firek B.A."/>
            <person name="Baker R."/>
            <person name="Thomas B.C."/>
            <person name="Morowitz M.J."/>
            <person name="Banfield J.F."/>
        </authorList>
    </citation>
    <scope>NUCLEOTIDE SEQUENCE [LARGE SCALE GENOMIC DNA]</scope>
    <source>
        <strain evidence="11">S2_005_003_R2_43</strain>
    </source>
</reference>
<dbReference type="SUPFAM" id="SSF54631">
    <property type="entry name" value="CBS-domain pair"/>
    <property type="match status" value="1"/>
</dbReference>
<protein>
    <recommendedName>
        <fullName evidence="9">Magnesium transporter MgtE</fullName>
    </recommendedName>
</protein>
<dbReference type="SMART" id="SM00924">
    <property type="entry name" value="MgtE_N"/>
    <property type="match status" value="1"/>
</dbReference>
<keyword evidence="3 9" id="KW-0813">Transport</keyword>
<dbReference type="PANTHER" id="PTHR43773">
    <property type="entry name" value="MAGNESIUM TRANSPORTER MGTE"/>
    <property type="match status" value="1"/>
</dbReference>
<feature type="transmembrane region" description="Helical" evidence="9">
    <location>
        <begin position="379"/>
        <end position="401"/>
    </location>
</feature>
<keyword evidence="5 9" id="KW-0460">Magnesium</keyword>
<dbReference type="AlphaFoldDB" id="A0A2W5K0K6"/>
<proteinExistence type="inferred from homology"/>
<dbReference type="Pfam" id="PF03448">
    <property type="entry name" value="MgtE_N"/>
    <property type="match status" value="1"/>
</dbReference>
<evidence type="ECO:0000256" key="1">
    <source>
        <dbReference type="ARBA" id="ARBA00004141"/>
    </source>
</evidence>
<keyword evidence="9" id="KW-0479">Metal-binding</keyword>
<evidence type="ECO:0000256" key="7">
    <source>
        <dbReference type="ARBA" id="ARBA00023136"/>
    </source>
</evidence>
<keyword evidence="4 9" id="KW-0812">Transmembrane</keyword>
<evidence type="ECO:0000256" key="3">
    <source>
        <dbReference type="ARBA" id="ARBA00022448"/>
    </source>
</evidence>
<evidence type="ECO:0000256" key="8">
    <source>
        <dbReference type="PROSITE-ProRule" id="PRU00703"/>
    </source>
</evidence>
<keyword evidence="7 9" id="KW-0472">Membrane</keyword>
<dbReference type="InterPro" id="IPR006667">
    <property type="entry name" value="SLC41_membr_dom"/>
</dbReference>
<name>A0A2W5K0K6_ANCNO</name>
<feature type="domain" description="CBS" evidence="10">
    <location>
        <begin position="222"/>
        <end position="279"/>
    </location>
</feature>
<evidence type="ECO:0000256" key="5">
    <source>
        <dbReference type="ARBA" id="ARBA00022842"/>
    </source>
</evidence>
<dbReference type="Gene3D" id="3.10.580.10">
    <property type="entry name" value="CBS-domain"/>
    <property type="match status" value="1"/>
</dbReference>
<dbReference type="InterPro" id="IPR000644">
    <property type="entry name" value="CBS_dom"/>
</dbReference>
<comment type="subunit">
    <text evidence="9">Homodimer.</text>
</comment>
<keyword evidence="8" id="KW-0129">CBS domain</keyword>
<comment type="function">
    <text evidence="9">Acts as a magnesium transporter.</text>
</comment>
<dbReference type="Gene3D" id="1.10.357.20">
    <property type="entry name" value="SLC41 divalent cation transporters, integral membrane domain"/>
    <property type="match status" value="1"/>
</dbReference>
<feature type="transmembrane region" description="Helical" evidence="9">
    <location>
        <begin position="407"/>
        <end position="432"/>
    </location>
</feature>
<dbReference type="EMBL" id="QFPN01000013">
    <property type="protein sequence ID" value="PZQ10892.1"/>
    <property type="molecule type" value="Genomic_DNA"/>
</dbReference>
<dbReference type="CDD" id="cd04606">
    <property type="entry name" value="CBS_pair_Mg_transporter"/>
    <property type="match status" value="1"/>
</dbReference>
<comment type="similarity">
    <text evidence="2 9">Belongs to the SLC41A transporter family.</text>
</comment>
<dbReference type="GO" id="GO:0015095">
    <property type="term" value="F:magnesium ion transmembrane transporter activity"/>
    <property type="evidence" value="ECO:0007669"/>
    <property type="project" value="UniProtKB-UniRule"/>
</dbReference>
<dbReference type="Pfam" id="PF00571">
    <property type="entry name" value="CBS"/>
    <property type="match status" value="1"/>
</dbReference>
<evidence type="ECO:0000256" key="2">
    <source>
        <dbReference type="ARBA" id="ARBA00009749"/>
    </source>
</evidence>
<organism evidence="11 12">
    <name type="scientific">Ancylobacter novellus</name>
    <name type="common">Thiobacillus novellus</name>
    <dbReference type="NCBI Taxonomy" id="921"/>
    <lineage>
        <taxon>Bacteria</taxon>
        <taxon>Pseudomonadati</taxon>
        <taxon>Pseudomonadota</taxon>
        <taxon>Alphaproteobacteria</taxon>
        <taxon>Hyphomicrobiales</taxon>
        <taxon>Xanthobacteraceae</taxon>
        <taxon>Ancylobacter</taxon>
    </lineage>
</organism>
<evidence type="ECO:0000256" key="6">
    <source>
        <dbReference type="ARBA" id="ARBA00022989"/>
    </source>
</evidence>
<evidence type="ECO:0000259" key="10">
    <source>
        <dbReference type="PROSITE" id="PS51371"/>
    </source>
</evidence>
<dbReference type="InterPro" id="IPR046342">
    <property type="entry name" value="CBS_dom_sf"/>
</dbReference>
<feature type="transmembrane region" description="Helical" evidence="9">
    <location>
        <begin position="305"/>
        <end position="325"/>
    </location>
</feature>
<dbReference type="Proteomes" id="UP000249577">
    <property type="component" value="Unassembled WGS sequence"/>
</dbReference>
<dbReference type="SUPFAM" id="SSF158791">
    <property type="entry name" value="MgtE N-terminal domain-like"/>
    <property type="match status" value="1"/>
</dbReference>
<evidence type="ECO:0000256" key="9">
    <source>
        <dbReference type="RuleBase" id="RU362011"/>
    </source>
</evidence>
<feature type="transmembrane region" description="Helical" evidence="9">
    <location>
        <begin position="331"/>
        <end position="358"/>
    </location>
</feature>
<comment type="caution">
    <text evidence="11">The sequence shown here is derived from an EMBL/GenBank/DDBJ whole genome shotgun (WGS) entry which is preliminary data.</text>
</comment>
<evidence type="ECO:0000313" key="12">
    <source>
        <dbReference type="Proteomes" id="UP000249577"/>
    </source>
</evidence>
<evidence type="ECO:0000256" key="4">
    <source>
        <dbReference type="ARBA" id="ARBA00022692"/>
    </source>
</evidence>